<feature type="signal peptide" evidence="1">
    <location>
        <begin position="1"/>
        <end position="23"/>
    </location>
</feature>
<proteinExistence type="predicted"/>
<organism evidence="2 3">
    <name type="scientific">Paenibacillus polymyxa</name>
    <name type="common">Bacillus polymyxa</name>
    <dbReference type="NCBI Taxonomy" id="1406"/>
    <lineage>
        <taxon>Bacteria</taxon>
        <taxon>Bacillati</taxon>
        <taxon>Bacillota</taxon>
        <taxon>Bacilli</taxon>
        <taxon>Bacillales</taxon>
        <taxon>Paenibacillaceae</taxon>
        <taxon>Paenibacillus</taxon>
    </lineage>
</organism>
<dbReference type="GeneID" id="93350083"/>
<evidence type="ECO:0000256" key="1">
    <source>
        <dbReference type="SAM" id="SignalP"/>
    </source>
</evidence>
<accession>A0A378XVF8</accession>
<reference evidence="2 3" key="1">
    <citation type="submission" date="2018-06" db="EMBL/GenBank/DDBJ databases">
        <authorList>
            <consortium name="Pathogen Informatics"/>
            <person name="Doyle S."/>
        </authorList>
    </citation>
    <scope>NUCLEOTIDE SEQUENCE [LARGE SCALE GENOMIC DNA]</scope>
    <source>
        <strain evidence="2 3">NCTC10343</strain>
    </source>
</reference>
<protein>
    <submittedName>
        <fullName evidence="2">Uncharacterized protein</fullName>
    </submittedName>
</protein>
<dbReference type="RefSeq" id="WP_019686480.1">
    <property type="nucleotide sequence ID" value="NZ_CP036496.1"/>
</dbReference>
<sequence length="117" mass="12663">MKKLLLAASMVLLLSLSAGIASAAESTVAPAASKVLTYTITLKVGQTYQLGYNPSYGRHYTYYVSGYAKDCFSVSSNGLLTATEYNPQVMSWEDYGVVNVVDANGNDVEEVHVRIIQ</sequence>
<gene>
    <name evidence="2" type="ORF">NCTC10343_01287</name>
</gene>
<dbReference type="Proteomes" id="UP000254400">
    <property type="component" value="Unassembled WGS sequence"/>
</dbReference>
<evidence type="ECO:0000313" key="3">
    <source>
        <dbReference type="Proteomes" id="UP000254400"/>
    </source>
</evidence>
<dbReference type="AlphaFoldDB" id="A0A378XVF8"/>
<dbReference type="EMBL" id="UGSC01000001">
    <property type="protein sequence ID" value="SUA67435.1"/>
    <property type="molecule type" value="Genomic_DNA"/>
</dbReference>
<evidence type="ECO:0000313" key="2">
    <source>
        <dbReference type="EMBL" id="SUA67435.1"/>
    </source>
</evidence>
<name>A0A378XVF8_PAEPO</name>
<keyword evidence="1" id="KW-0732">Signal</keyword>
<feature type="chain" id="PRO_5016756245" evidence="1">
    <location>
        <begin position="24"/>
        <end position="117"/>
    </location>
</feature>